<feature type="transmembrane region" description="Helical" evidence="1">
    <location>
        <begin position="320"/>
        <end position="338"/>
    </location>
</feature>
<dbReference type="Pfam" id="PF25221">
    <property type="entry name" value="5TMH_Lnb"/>
    <property type="match status" value="1"/>
</dbReference>
<dbReference type="InterPro" id="IPR057436">
    <property type="entry name" value="5TMH_Lnb"/>
</dbReference>
<evidence type="ECO:0000259" key="3">
    <source>
        <dbReference type="Pfam" id="PF25221"/>
    </source>
</evidence>
<feature type="transmembrane region" description="Helical" evidence="1">
    <location>
        <begin position="344"/>
        <end position="362"/>
    </location>
</feature>
<organism evidence="4 5">
    <name type="scientific">Patiriisocius marinistellae</name>
    <dbReference type="NCBI Taxonomy" id="2494560"/>
    <lineage>
        <taxon>Bacteria</taxon>
        <taxon>Pseudomonadati</taxon>
        <taxon>Bacteroidota</taxon>
        <taxon>Flavobacteriia</taxon>
        <taxon>Flavobacteriales</taxon>
        <taxon>Flavobacteriaceae</taxon>
        <taxon>Patiriisocius</taxon>
    </lineage>
</organism>
<dbReference type="EMBL" id="BKCF01000004">
    <property type="protein sequence ID" value="GEQ86793.1"/>
    <property type="molecule type" value="Genomic_DNA"/>
</dbReference>
<dbReference type="Proteomes" id="UP000326994">
    <property type="component" value="Unassembled WGS sequence"/>
</dbReference>
<gene>
    <name evidence="4" type="ORF">ULMS_23010</name>
</gene>
<accession>A0A5J4FXN6</accession>
<protein>
    <submittedName>
        <fullName evidence="4">Membrane protein</fullName>
    </submittedName>
</protein>
<evidence type="ECO:0000256" key="1">
    <source>
        <dbReference type="SAM" id="Phobius"/>
    </source>
</evidence>
<comment type="caution">
    <text evidence="4">The sequence shown here is derived from an EMBL/GenBank/DDBJ whole genome shotgun (WGS) entry which is preliminary data.</text>
</comment>
<sequence length="375" mass="43430">MIDNSPQFSVITLGPGDNLNDSFGHNAFRFTDAINNIDVVYDYGRFDFDTPNFYIKFARGKLPYALGRAPYTPFIEHYENQERTIKEQVLDLTTEEAITLFEYLENNYLPMNRNYKYDFFYDNCATKMRDVLVEVLGSKLKFSDSYVLETKTFRTLIQERLNTNTWGSLGIDVALGAVIDRQATPWEHQFLPAFVHKAISEASITESGVEKPLVKKSITIYNAVPKENTNFFFTSPLFIFSLIAIFICYITYRDFNKSNRTRWLDSVLFFVTGLVGFLLIPLWFGTDHTATANNYNLLWAVPLNLLFFTLIGSKTPKKWLRRYVFFLILMLILMGVHWVTGVEVFAIGLLPLLIAMMVRYIYLLKYLGIKKEVEA</sequence>
<evidence type="ECO:0000313" key="4">
    <source>
        <dbReference type="EMBL" id="GEQ86793.1"/>
    </source>
</evidence>
<name>A0A5J4FXN6_9FLAO</name>
<keyword evidence="5" id="KW-1185">Reference proteome</keyword>
<proteinExistence type="predicted"/>
<evidence type="ECO:0000259" key="2">
    <source>
        <dbReference type="Pfam" id="PF13387"/>
    </source>
</evidence>
<feature type="domain" description="Lnb N-terminal periplasmic" evidence="2">
    <location>
        <begin position="8"/>
        <end position="158"/>
    </location>
</feature>
<feature type="transmembrane region" description="Helical" evidence="1">
    <location>
        <begin position="264"/>
        <end position="284"/>
    </location>
</feature>
<keyword evidence="1" id="KW-1133">Transmembrane helix</keyword>
<reference evidence="4 5" key="1">
    <citation type="submission" date="2019-08" db="EMBL/GenBank/DDBJ databases">
        <title>Ulvibacter marinistellae sp. nov., isolated from a starfish, Patiria pectinifera.</title>
        <authorList>
            <person name="Kawano K."/>
            <person name="Ushijima N."/>
            <person name="Kihara M."/>
            <person name="Itoh H."/>
        </authorList>
    </citation>
    <scope>NUCLEOTIDE SEQUENCE [LARGE SCALE GENOMIC DNA]</scope>
    <source>
        <strain evidence="4 5">KK4</strain>
    </source>
</reference>
<dbReference type="InterPro" id="IPR025178">
    <property type="entry name" value="Lnb_N"/>
</dbReference>
<keyword evidence="1" id="KW-0812">Transmembrane</keyword>
<dbReference type="Pfam" id="PF13387">
    <property type="entry name" value="Lnb_N"/>
    <property type="match status" value="1"/>
</dbReference>
<feature type="domain" description="Lnb-like transmembrane" evidence="3">
    <location>
        <begin position="229"/>
        <end position="364"/>
    </location>
</feature>
<keyword evidence="1" id="KW-0472">Membrane</keyword>
<evidence type="ECO:0000313" key="5">
    <source>
        <dbReference type="Proteomes" id="UP000326994"/>
    </source>
</evidence>
<dbReference type="AlphaFoldDB" id="A0A5J4FXN6"/>
<feature type="transmembrane region" description="Helical" evidence="1">
    <location>
        <begin position="231"/>
        <end position="252"/>
    </location>
</feature>
<feature type="transmembrane region" description="Helical" evidence="1">
    <location>
        <begin position="296"/>
        <end position="313"/>
    </location>
</feature>